<sequence length="75" mass="8436">MSLLADRGDFLVPGRTNLNIKIRLNIVIFTNYNIINSETMFTKQARAALQIRVKAESILILMCDSNIVARLERGG</sequence>
<organism evidence="1">
    <name type="scientific">Lactiplantibacillus plantarum 2025</name>
    <dbReference type="NCBI Taxonomy" id="1385856"/>
    <lineage>
        <taxon>Bacteria</taxon>
        <taxon>Bacillati</taxon>
        <taxon>Bacillota</taxon>
        <taxon>Bacilli</taxon>
        <taxon>Lactobacillales</taxon>
        <taxon>Lactobacillaceae</taxon>
        <taxon>Lactiplantibacillus</taxon>
    </lineage>
</organism>
<protein>
    <submittedName>
        <fullName evidence="1">Uncharacterized protein</fullName>
    </submittedName>
</protein>
<dbReference type="AlphaFoldDB" id="A0A837NNT4"/>
<name>A0A837NNT4_LACPN</name>
<comment type="caution">
    <text evidence="1">The sequence shown here is derived from an EMBL/GenBank/DDBJ whole genome shotgun (WGS) entry which is preliminary data.</text>
</comment>
<proteinExistence type="predicted"/>
<reference evidence="1" key="1">
    <citation type="journal article" date="2016" name="Genome Announc.">
        <title>Draft Genome Sequence of Lactobacillus plantarum 2025.</title>
        <authorList>
            <person name="Karlyshev A.V."/>
            <person name="Khlebnikov V.C."/>
            <person name="Kosarev I.V."/>
            <person name="Abramov V.M."/>
        </authorList>
    </citation>
    <scope>NUCLEOTIDE SEQUENCE [LARGE SCALE GENOMIC DNA]</scope>
    <source>
        <strain evidence="1">2025</strain>
    </source>
</reference>
<evidence type="ECO:0000313" key="1">
    <source>
        <dbReference type="EMBL" id="KPL56967.1"/>
    </source>
</evidence>
<gene>
    <name evidence="1" type="ORF">N876_0201765</name>
</gene>
<accession>A0A837NNT4</accession>
<dbReference type="EMBL" id="AVFJ02000003">
    <property type="protein sequence ID" value="KPL56967.1"/>
    <property type="molecule type" value="Genomic_DNA"/>
</dbReference>